<dbReference type="PANTHER" id="PTHR38762">
    <property type="entry name" value="CRYPTIC OUTER MEMBRANE PORIN BGLH-RELATED"/>
    <property type="match status" value="1"/>
</dbReference>
<evidence type="ECO:0000256" key="5">
    <source>
        <dbReference type="ARBA" id="ARBA00022692"/>
    </source>
</evidence>
<keyword evidence="3" id="KW-0813">Transport</keyword>
<reference evidence="11 12" key="1">
    <citation type="submission" date="2017-06" db="EMBL/GenBank/DDBJ databases">
        <authorList>
            <person name="Kim H.J."/>
            <person name="Triplett B.A."/>
        </authorList>
    </citation>
    <scope>NUCLEOTIDE SEQUENCE [LARGE SCALE GENOMIC DNA]</scope>
    <source>
        <strain evidence="11 12">DSM 14713</strain>
    </source>
</reference>
<keyword evidence="7" id="KW-0626">Porin</keyword>
<dbReference type="InterPro" id="IPR050286">
    <property type="entry name" value="G_neg_Bact_CarbUptk_Porin"/>
</dbReference>
<comment type="similarity">
    <text evidence="2">Belongs to the porin LamB (TC 1.B.3) family.</text>
</comment>
<dbReference type="GO" id="GO:0015288">
    <property type="term" value="F:porin activity"/>
    <property type="evidence" value="ECO:0007669"/>
    <property type="project" value="UniProtKB-KW"/>
</dbReference>
<dbReference type="RefSeq" id="WP_157775584.1">
    <property type="nucleotide sequence ID" value="NZ_CP022163.1"/>
</dbReference>
<evidence type="ECO:0000256" key="8">
    <source>
        <dbReference type="ARBA" id="ARBA00023136"/>
    </source>
</evidence>
<evidence type="ECO:0000313" key="11">
    <source>
        <dbReference type="EMBL" id="ATB32194.1"/>
    </source>
</evidence>
<evidence type="ECO:0008006" key="13">
    <source>
        <dbReference type="Google" id="ProtNLM"/>
    </source>
</evidence>
<keyword evidence="12" id="KW-1185">Reference proteome</keyword>
<dbReference type="Gene3D" id="2.40.170.10">
    <property type="entry name" value="Porin, LamB type"/>
    <property type="match status" value="1"/>
</dbReference>
<feature type="chain" id="PRO_5013349667" description="Maltoporin" evidence="10">
    <location>
        <begin position="35"/>
        <end position="466"/>
    </location>
</feature>
<dbReference type="InterPro" id="IPR003192">
    <property type="entry name" value="Porin_LamB"/>
</dbReference>
<evidence type="ECO:0000256" key="9">
    <source>
        <dbReference type="ARBA" id="ARBA00023237"/>
    </source>
</evidence>
<dbReference type="PANTHER" id="PTHR38762:SF1">
    <property type="entry name" value="CRYPTIC OUTER MEMBRANE PORIN BGLH-RELATED"/>
    <property type="match status" value="1"/>
</dbReference>
<dbReference type="AlphaFoldDB" id="A0A250IK91"/>
<proteinExistence type="inferred from homology"/>
<evidence type="ECO:0000256" key="2">
    <source>
        <dbReference type="ARBA" id="ARBA00007055"/>
    </source>
</evidence>
<organism evidence="11 12">
    <name type="scientific">Melittangium boletus DSM 14713</name>
    <dbReference type="NCBI Taxonomy" id="1294270"/>
    <lineage>
        <taxon>Bacteria</taxon>
        <taxon>Pseudomonadati</taxon>
        <taxon>Myxococcota</taxon>
        <taxon>Myxococcia</taxon>
        <taxon>Myxococcales</taxon>
        <taxon>Cystobacterineae</taxon>
        <taxon>Archangiaceae</taxon>
        <taxon>Melittangium</taxon>
    </lineage>
</organism>
<dbReference type="Pfam" id="PF02264">
    <property type="entry name" value="LamB"/>
    <property type="match status" value="1"/>
</dbReference>
<evidence type="ECO:0000313" key="12">
    <source>
        <dbReference type="Proteomes" id="UP000217289"/>
    </source>
</evidence>
<keyword evidence="8" id="KW-0472">Membrane</keyword>
<dbReference type="GO" id="GO:0015774">
    <property type="term" value="P:polysaccharide transport"/>
    <property type="evidence" value="ECO:0007669"/>
    <property type="project" value="TreeGrafter"/>
</dbReference>
<dbReference type="SUPFAM" id="SSF56935">
    <property type="entry name" value="Porins"/>
    <property type="match status" value="1"/>
</dbReference>
<gene>
    <name evidence="11" type="ORF">MEBOL_005670</name>
</gene>
<evidence type="ECO:0000256" key="6">
    <source>
        <dbReference type="ARBA" id="ARBA00023065"/>
    </source>
</evidence>
<dbReference type="InterPro" id="IPR036998">
    <property type="entry name" value="Porin_LamB_sf"/>
</dbReference>
<dbReference type="GO" id="GO:0006811">
    <property type="term" value="P:monoatomic ion transport"/>
    <property type="evidence" value="ECO:0007669"/>
    <property type="project" value="UniProtKB-KW"/>
</dbReference>
<keyword evidence="5" id="KW-0812">Transmembrane</keyword>
<dbReference type="GO" id="GO:0015144">
    <property type="term" value="F:carbohydrate transmembrane transporter activity"/>
    <property type="evidence" value="ECO:0007669"/>
    <property type="project" value="TreeGrafter"/>
</dbReference>
<dbReference type="OrthoDB" id="5493648at2"/>
<name>A0A250IK91_9BACT</name>
<dbReference type="Proteomes" id="UP000217289">
    <property type="component" value="Chromosome"/>
</dbReference>
<evidence type="ECO:0000256" key="7">
    <source>
        <dbReference type="ARBA" id="ARBA00023114"/>
    </source>
</evidence>
<comment type="subcellular location">
    <subcellularLocation>
        <location evidence="1">Cell outer membrane</location>
        <topology evidence="1">Multi-pass membrane protein</topology>
    </subcellularLocation>
</comment>
<evidence type="ECO:0000256" key="1">
    <source>
        <dbReference type="ARBA" id="ARBA00004571"/>
    </source>
</evidence>
<evidence type="ECO:0000256" key="4">
    <source>
        <dbReference type="ARBA" id="ARBA00022452"/>
    </source>
</evidence>
<accession>A0A250IK91</accession>
<keyword evidence="6" id="KW-0406">Ion transport</keyword>
<evidence type="ECO:0000256" key="3">
    <source>
        <dbReference type="ARBA" id="ARBA00022448"/>
    </source>
</evidence>
<feature type="signal peptide" evidence="10">
    <location>
        <begin position="1"/>
        <end position="34"/>
    </location>
</feature>
<keyword evidence="10" id="KW-0732">Signal</keyword>
<dbReference type="GO" id="GO:0046930">
    <property type="term" value="C:pore complex"/>
    <property type="evidence" value="ECO:0007669"/>
    <property type="project" value="UniProtKB-KW"/>
</dbReference>
<keyword evidence="4" id="KW-1134">Transmembrane beta strand</keyword>
<dbReference type="KEGG" id="mbd:MEBOL_005670"/>
<dbReference type="GO" id="GO:0009279">
    <property type="term" value="C:cell outer membrane"/>
    <property type="evidence" value="ECO:0007669"/>
    <property type="project" value="UniProtKB-SubCell"/>
</dbReference>
<keyword evidence="9" id="KW-0998">Cell outer membrane</keyword>
<sequence length="466" mass="51299">MTVAPPSTLPRASWRVCLMLCVIALASVSTTAHASLLADRLEVSMYGRVGTAWDLTSGRYVNGNRMNLTGSAVGGRLEEGDYLEPTIKLHLLERTTDPTQPYVDFVLTPAMYMKAGLFLGVISDRSTDALDIEVFQAYMESGNIGIQGLRVWGGARFYRGTDVHIADTFYFNNLAGQGGGLAYGDWDLAIIMNTTTNTAQYNYDTDGDGVLDLRRQRTVFVAQYAHKFEAGHSLHGLAELHLLPQTKRTLTDGSQVGLNDDYGWVVGVKGHLDLGNGSFNDMSIRYGTRASSGSRAGAQTFDPFGAPNAQGRYDEAAGLQFVEHFLYNFGTQFSLNAYGMVHYNKGEGRNIGAGTWFDDSSLDFGVGARGAYYLHQNFHLLAEAHYSGLKPHVGDLATVTKLSIIPTFIPIAGNSLWNRPHFRVFYTAAFYNDAAALGLYSPYQQLYKDVNKKVGHYAGARVEWWF</sequence>
<evidence type="ECO:0000256" key="10">
    <source>
        <dbReference type="SAM" id="SignalP"/>
    </source>
</evidence>
<protein>
    <recommendedName>
        <fullName evidence="13">Maltoporin</fullName>
    </recommendedName>
</protein>
<dbReference type="EMBL" id="CP022163">
    <property type="protein sequence ID" value="ATB32194.1"/>
    <property type="molecule type" value="Genomic_DNA"/>
</dbReference>